<dbReference type="UniPathway" id="UPA00395">
    <property type="reaction ID" value="UER00653"/>
</dbReference>
<evidence type="ECO:0000256" key="7">
    <source>
        <dbReference type="ARBA" id="ARBA00022723"/>
    </source>
</evidence>
<sequence length="1005" mass="111206">MDQLVWRVLPLLTILVSFFLFFYFQNSHTAQLYPLIKLPRSKCSLLPHHHFWISSKRIVTPQGIISGSVEINEGRIVSVVEGYGNQGQSKQEEIIDYGDAVVMPGLIDVHVHLDEPGRTEWEGFDTGTRAAAAGGVTTVVDMPLNNYPTTVSKETLKLKLDAAEDKIYVDVGFWGGLVPENALNLTILDDLLSAGVLGVKSFMCPSGIDDFPMTTIDHIKAGLSVLAKYKRPIVVHSELQQDYGNDLVHDDNRDPHDYLTYLNTRPPSWEEAAIRQLVGVSKDTGIGGPLEGAHIHIVHLSDSSASLDLIKEAKSRGDSISVETCPHYLAFTSEEIPNGDTRYKCSPPIRDAQNKDKLWEAVLEGHIDLLTTDHSPTVPELKLLEEGDFLKAWGGISSLQFNLPVTWSYGKKYGLTIEQLSLLWSKRPAALAGIESKGTIAVGNHADIVVWQPEEEFDLDDNYPVFIKHYELSAYMGSRLSGKVLDTYVRGNLFLWRVLPLLTFLISFLVFFYLHDSYMAQLHPLGKLTQNKCSLLHHRHFWITSKRIVTPQGIISGSVEIKEGKIISVTEGYGKQGNSKHEEVIDYGDAVVMPGLIDVHVHLDEPGRTAWEGFDTGTRAAAAGGVTTVVDMPLNNHPTTVSKETLKLKLEAAENRIYVDVGFWGGLIPENALNTSILEGLLSAGVLGLKSFMCPSGISDFPMTTIHHIKEGLSVLAKYKRPLYVHSEIQQHSTKHSDLNDKGGPRTYLTYLHSRPPSWEEAAIKELVSATKDTRAGGPLEGAHVHIAHLSDSSASLDLIKEAKIRGDSISVETCPHYLAFSSEEIPNGDTRFKCSPPIRDAYNREKLWKAVLEGHIDLLSSDHSPTVPQLKLLEEGDFLKAWGGISSLQFELPVTWSYGKKHGLTLEHLSLLWSKKPATFAGIESKGSIAVGNDADIVVWKPEVEFELNEHYPVFLKHPSLSAYMGRRLSGKVLETFVRGNLVFKKGKHAPAACGVPILAKRIT</sequence>
<evidence type="ECO:0000256" key="8">
    <source>
        <dbReference type="ARBA" id="ARBA00022801"/>
    </source>
</evidence>
<keyword evidence="8" id="KW-0378">Hydrolase</keyword>
<dbReference type="GO" id="GO:0004038">
    <property type="term" value="F:allantoinase activity"/>
    <property type="evidence" value="ECO:0007669"/>
    <property type="project" value="UniProtKB-EC"/>
</dbReference>
<proteinExistence type="inferred from homology"/>
<dbReference type="InterPro" id="IPR056854">
    <property type="entry name" value="ALN_composite"/>
</dbReference>
<feature type="domain" description="Amidohydrolase-related" evidence="12">
    <location>
        <begin position="591"/>
        <end position="984"/>
    </location>
</feature>
<evidence type="ECO:0000256" key="6">
    <source>
        <dbReference type="ARBA" id="ARBA00012863"/>
    </source>
</evidence>
<dbReference type="GO" id="GO:0050897">
    <property type="term" value="F:cobalt ion binding"/>
    <property type="evidence" value="ECO:0007669"/>
    <property type="project" value="InterPro"/>
</dbReference>
<accession>A0A4D6KG83</accession>
<dbReference type="SUPFAM" id="SSF51556">
    <property type="entry name" value="Metallo-dependent hydrolases"/>
    <property type="match status" value="2"/>
</dbReference>
<evidence type="ECO:0000256" key="11">
    <source>
        <dbReference type="SAM" id="Phobius"/>
    </source>
</evidence>
<dbReference type="GO" id="GO:0008270">
    <property type="term" value="F:zinc ion binding"/>
    <property type="evidence" value="ECO:0007669"/>
    <property type="project" value="InterPro"/>
</dbReference>
<evidence type="ECO:0000259" key="12">
    <source>
        <dbReference type="Pfam" id="PF01979"/>
    </source>
</evidence>
<dbReference type="InterPro" id="IPR006680">
    <property type="entry name" value="Amidohydro-rel"/>
</dbReference>
<comment type="cofactor">
    <cofactor evidence="2">
        <name>Zn(2+)</name>
        <dbReference type="ChEBI" id="CHEBI:29105"/>
    </cofactor>
</comment>
<evidence type="ECO:0000256" key="4">
    <source>
        <dbReference type="ARBA" id="ARBA00010368"/>
    </source>
</evidence>
<evidence type="ECO:0000256" key="9">
    <source>
        <dbReference type="ARBA" id="ARBA00022833"/>
    </source>
</evidence>
<dbReference type="GO" id="GO:0000256">
    <property type="term" value="P:allantoin catabolic process"/>
    <property type="evidence" value="ECO:0007669"/>
    <property type="project" value="UniProtKB-UniPathway"/>
</dbReference>
<evidence type="ECO:0000256" key="2">
    <source>
        <dbReference type="ARBA" id="ARBA00001947"/>
    </source>
</evidence>
<dbReference type="EC" id="3.5.2.5" evidence="6"/>
<feature type="transmembrane region" description="Helical" evidence="11">
    <location>
        <begin position="6"/>
        <end position="24"/>
    </location>
</feature>
<keyword evidence="11" id="KW-0812">Transmembrane</keyword>
<evidence type="ECO:0000256" key="3">
    <source>
        <dbReference type="ARBA" id="ARBA00004968"/>
    </source>
</evidence>
<keyword evidence="15" id="KW-1185">Reference proteome</keyword>
<comment type="similarity">
    <text evidence="4">Belongs to the metallo-dependent hydrolases superfamily. Allantoinase family.</text>
</comment>
<keyword evidence="11" id="KW-1133">Transmembrane helix</keyword>
<evidence type="ECO:0000256" key="10">
    <source>
        <dbReference type="ARBA" id="ARBA00053421"/>
    </source>
</evidence>
<evidence type="ECO:0000256" key="5">
    <source>
        <dbReference type="ARBA" id="ARBA00011881"/>
    </source>
</evidence>
<dbReference type="Pfam" id="PF24890">
    <property type="entry name" value="ALN_composite"/>
    <property type="match status" value="2"/>
</dbReference>
<keyword evidence="7" id="KW-0479">Metal-binding</keyword>
<keyword evidence="9" id="KW-0862">Zinc</keyword>
<evidence type="ECO:0000313" key="14">
    <source>
        <dbReference type="EMBL" id="QCD76746.1"/>
    </source>
</evidence>
<dbReference type="InterPro" id="IPR050138">
    <property type="entry name" value="DHOase/Allantoinase_Hydrolase"/>
</dbReference>
<evidence type="ECO:0000259" key="13">
    <source>
        <dbReference type="Pfam" id="PF24890"/>
    </source>
</evidence>
<dbReference type="Proteomes" id="UP000501690">
    <property type="component" value="Linkage Group LG1"/>
</dbReference>
<protein>
    <recommendedName>
        <fullName evidence="6">allantoinase</fullName>
        <ecNumber evidence="6">3.5.2.5</ecNumber>
    </recommendedName>
</protein>
<feature type="domain" description="Allantoinase composite" evidence="13">
    <location>
        <begin position="536"/>
        <end position="590"/>
    </location>
</feature>
<dbReference type="InterPro" id="IPR011059">
    <property type="entry name" value="Metal-dep_hydrolase_composite"/>
</dbReference>
<dbReference type="NCBIfam" id="TIGR03178">
    <property type="entry name" value="allantoinase"/>
    <property type="match status" value="2"/>
</dbReference>
<dbReference type="Gene3D" id="3.20.20.140">
    <property type="entry name" value="Metal-dependent hydrolases"/>
    <property type="match status" value="2"/>
</dbReference>
<gene>
    <name evidence="14" type="ORF">DEO72_LG1g367</name>
</gene>
<dbReference type="Pfam" id="PF01979">
    <property type="entry name" value="Amidohydro_1"/>
    <property type="match status" value="2"/>
</dbReference>
<comment type="function">
    <text evidence="10">Catalyzes the conversion of allantoin (5-ureidohydantoin) to allantoate by hydrolytic cleavage of the five-member hydantoin ring. Catalyzes the first step of the ureide allantoin degradation followed by the sequential activity of AAH, UGLYAH and UAH which allows a complete purine breakdown without the intermediate generation of urea.</text>
</comment>
<dbReference type="InterPro" id="IPR017593">
    <property type="entry name" value="Allantoinase"/>
</dbReference>
<dbReference type="PANTHER" id="PTHR43668">
    <property type="entry name" value="ALLANTOINASE"/>
    <property type="match status" value="1"/>
</dbReference>
<dbReference type="GO" id="GO:0005737">
    <property type="term" value="C:cytoplasm"/>
    <property type="evidence" value="ECO:0007669"/>
    <property type="project" value="TreeGrafter"/>
</dbReference>
<evidence type="ECO:0000256" key="1">
    <source>
        <dbReference type="ARBA" id="ARBA00001756"/>
    </source>
</evidence>
<comment type="pathway">
    <text evidence="3">Nitrogen metabolism; (S)-allantoin degradation; allantoate from (S)-allantoin: step 1/1.</text>
</comment>
<comment type="subunit">
    <text evidence="5">Homotetramer.</text>
</comment>
<keyword evidence="11" id="KW-0472">Membrane</keyword>
<dbReference type="InterPro" id="IPR032466">
    <property type="entry name" value="Metal_Hydrolase"/>
</dbReference>
<feature type="domain" description="Allantoinase composite" evidence="13">
    <location>
        <begin position="46"/>
        <end position="100"/>
    </location>
</feature>
<feature type="transmembrane region" description="Helical" evidence="11">
    <location>
        <begin position="493"/>
        <end position="514"/>
    </location>
</feature>
<feature type="domain" description="Amidohydrolase-related" evidence="12">
    <location>
        <begin position="101"/>
        <end position="493"/>
    </location>
</feature>
<reference evidence="14 15" key="1">
    <citation type="submission" date="2019-04" db="EMBL/GenBank/DDBJ databases">
        <title>An improved genome assembly and genetic linkage map for asparagus bean, Vigna unguiculata ssp. sesquipedialis.</title>
        <authorList>
            <person name="Xia Q."/>
            <person name="Zhang R."/>
            <person name="Dong Y."/>
        </authorList>
    </citation>
    <scope>NUCLEOTIDE SEQUENCE [LARGE SCALE GENOMIC DNA]</scope>
    <source>
        <tissue evidence="14">Leaf</tissue>
    </source>
</reference>
<evidence type="ECO:0000313" key="15">
    <source>
        <dbReference type="Proteomes" id="UP000501690"/>
    </source>
</evidence>
<dbReference type="SUPFAM" id="SSF51338">
    <property type="entry name" value="Composite domain of metallo-dependent hydrolases"/>
    <property type="match status" value="2"/>
</dbReference>
<dbReference type="FunFam" id="3.20.20.140:FF:000032">
    <property type="entry name" value="Allantoinase Dal1"/>
    <property type="match status" value="2"/>
</dbReference>
<dbReference type="AlphaFoldDB" id="A0A4D6KG83"/>
<dbReference type="EMBL" id="CP039345">
    <property type="protein sequence ID" value="QCD76746.1"/>
    <property type="molecule type" value="Genomic_DNA"/>
</dbReference>
<comment type="catalytic activity">
    <reaction evidence="1">
        <text>(S)-allantoin + H2O = allantoate + H(+)</text>
        <dbReference type="Rhea" id="RHEA:17029"/>
        <dbReference type="ChEBI" id="CHEBI:15377"/>
        <dbReference type="ChEBI" id="CHEBI:15378"/>
        <dbReference type="ChEBI" id="CHEBI:15678"/>
        <dbReference type="ChEBI" id="CHEBI:17536"/>
        <dbReference type="EC" id="3.5.2.5"/>
    </reaction>
</comment>
<dbReference type="PANTHER" id="PTHR43668:SF2">
    <property type="entry name" value="ALLANTOINASE"/>
    <property type="match status" value="1"/>
</dbReference>
<name>A0A4D6KG83_VIGUN</name>
<organism evidence="14 15">
    <name type="scientific">Vigna unguiculata</name>
    <name type="common">Cowpea</name>
    <dbReference type="NCBI Taxonomy" id="3917"/>
    <lineage>
        <taxon>Eukaryota</taxon>
        <taxon>Viridiplantae</taxon>
        <taxon>Streptophyta</taxon>
        <taxon>Embryophyta</taxon>
        <taxon>Tracheophyta</taxon>
        <taxon>Spermatophyta</taxon>
        <taxon>Magnoliopsida</taxon>
        <taxon>eudicotyledons</taxon>
        <taxon>Gunneridae</taxon>
        <taxon>Pentapetalae</taxon>
        <taxon>rosids</taxon>
        <taxon>fabids</taxon>
        <taxon>Fabales</taxon>
        <taxon>Fabaceae</taxon>
        <taxon>Papilionoideae</taxon>
        <taxon>50 kb inversion clade</taxon>
        <taxon>NPAAA clade</taxon>
        <taxon>indigoferoid/millettioid clade</taxon>
        <taxon>Phaseoleae</taxon>
        <taxon>Vigna</taxon>
    </lineage>
</organism>
<dbReference type="GO" id="GO:0006145">
    <property type="term" value="P:purine nucleobase catabolic process"/>
    <property type="evidence" value="ECO:0007669"/>
    <property type="project" value="TreeGrafter"/>
</dbReference>